<dbReference type="Pfam" id="PF04917">
    <property type="entry name" value="Shufflon_N"/>
    <property type="match status" value="1"/>
</dbReference>
<protein>
    <submittedName>
        <fullName evidence="2">Shufflon system plasmid conjugative transfer pilus tip adhesin PilV</fullName>
    </submittedName>
</protein>
<evidence type="ECO:0000313" key="3">
    <source>
        <dbReference type="Proteomes" id="UP000305539"/>
    </source>
</evidence>
<proteinExistence type="predicted"/>
<evidence type="ECO:0000313" key="2">
    <source>
        <dbReference type="EMBL" id="TKC87003.1"/>
    </source>
</evidence>
<keyword evidence="3" id="KW-1185">Reference proteome</keyword>
<feature type="domain" description="Bacterial shufflon protein N-terminal" evidence="1">
    <location>
        <begin position="31"/>
        <end position="220"/>
    </location>
</feature>
<dbReference type="InterPro" id="IPR007001">
    <property type="entry name" value="Shufflon_N"/>
</dbReference>
<sequence>MLGFTMIEMLAALALAAIMVAGVAVMTNSMLEDTRAQQAALYQSQLTAAATQLIQQNYSALAAAATTSTPVVASLSGSAYQMSTYTSSAMNNVNAYGQTPCLLIYGTSTAGALQALLVTEGGTTIPDAQLGFIAANAGSGGGSIQAMNNAGGAANGAFGSWAVASPNPAGASCSGTKTGVGHVASLIYYNGTQAQNADYLYRIAVPGDTTANTMQVPIVLAKQAVSQDYQACSQLGAITADAAGNVVVCQPGPASTDQWVPQAAYHWREPVADYASLASVSSPGEGDVRMTLATHRAYTYVASTSTWQALAVDEAGNLALGNAQTIGAACSNAASTTLVSTDSTGRVLSCQNGIWQTQSEIEPASQLTGCQLVMSGAGAGDYPSCTAQSSANYTASPYSYNAANGTYSYVFSQQVTMTKPGIIVAASWAHLNDGLCGSKPGHQAQLSQDVDILDSNKNNVAHTESQSPTLTDDSGGINNALAQSGAAGTYYVVVTTNWATYSVISTPWTSSFCGQSSQTIPNTPVAAGWTINSYY</sequence>
<dbReference type="EMBL" id="SWJE01000010">
    <property type="protein sequence ID" value="TKC87003.1"/>
    <property type="molecule type" value="Genomic_DNA"/>
</dbReference>
<dbReference type="SUPFAM" id="SSF54523">
    <property type="entry name" value="Pili subunits"/>
    <property type="match status" value="1"/>
</dbReference>
<dbReference type="OrthoDB" id="7220054at2"/>
<accession>A0A4U1I1H3</accession>
<dbReference type="NCBIfam" id="TIGR02532">
    <property type="entry name" value="IV_pilin_GFxxxE"/>
    <property type="match status" value="1"/>
</dbReference>
<reference evidence="2 3" key="1">
    <citation type="submission" date="2019-04" db="EMBL/GenBank/DDBJ databases">
        <title>Trinickia sp. 7GSK02, isolated from subtropical forest soil.</title>
        <authorList>
            <person name="Gao Z.-H."/>
            <person name="Qiu L.-H."/>
        </authorList>
    </citation>
    <scope>NUCLEOTIDE SEQUENCE [LARGE SCALE GENOMIC DNA]</scope>
    <source>
        <strain evidence="2 3">7GSK02</strain>
    </source>
</reference>
<gene>
    <name evidence="2" type="primary">pilV</name>
    <name evidence="2" type="ORF">FAZ69_20270</name>
</gene>
<dbReference type="AlphaFoldDB" id="A0A4U1I1H3"/>
<name>A0A4U1I1H3_9BURK</name>
<dbReference type="InterPro" id="IPR012902">
    <property type="entry name" value="N_methyl_site"/>
</dbReference>
<comment type="caution">
    <text evidence="2">The sequence shown here is derived from an EMBL/GenBank/DDBJ whole genome shotgun (WGS) entry which is preliminary data.</text>
</comment>
<organism evidence="2 3">
    <name type="scientific">Trinickia terrae</name>
    <dbReference type="NCBI Taxonomy" id="2571161"/>
    <lineage>
        <taxon>Bacteria</taxon>
        <taxon>Pseudomonadati</taxon>
        <taxon>Pseudomonadota</taxon>
        <taxon>Betaproteobacteria</taxon>
        <taxon>Burkholderiales</taxon>
        <taxon>Burkholderiaceae</taxon>
        <taxon>Trinickia</taxon>
    </lineage>
</organism>
<dbReference type="InterPro" id="IPR045584">
    <property type="entry name" value="Pilin-like"/>
</dbReference>
<evidence type="ECO:0000259" key="1">
    <source>
        <dbReference type="Pfam" id="PF04917"/>
    </source>
</evidence>
<dbReference type="Proteomes" id="UP000305539">
    <property type="component" value="Unassembled WGS sequence"/>
</dbReference>